<sequence>MRGSDPFEKALFSARATFIRPSRFTEHVLPSLAHYHFIGDYCVTQVSGLTHFLPQTSETVTMTQPNPYVLAADNPGAVLTLLQSNPSIASNQDEHGYSLLHAAASYGHIDLLRALVKDYNVDVNLLDEDGETCLFVTESLDIAKCLVEELGVDYNKRNDEGLAAYETIESDGSFPQIAAYLRQVAGVPEPAADSANDALNPAPPLPPNIQMNLGTVSEQEASAGMDEVDPEFKRRIDELAARGDFHSEATQNQLRQLVMDAISGSGINTQERDVRRRTD</sequence>
<dbReference type="SMART" id="SM00248">
    <property type="entry name" value="ANK"/>
    <property type="match status" value="1"/>
</dbReference>
<organism evidence="2">
    <name type="scientific">Aspergillus niger</name>
    <dbReference type="NCBI Taxonomy" id="5061"/>
    <lineage>
        <taxon>Eukaryota</taxon>
        <taxon>Fungi</taxon>
        <taxon>Dikarya</taxon>
        <taxon>Ascomycota</taxon>
        <taxon>Pezizomycotina</taxon>
        <taxon>Eurotiomycetes</taxon>
        <taxon>Eurotiomycetidae</taxon>
        <taxon>Eurotiales</taxon>
        <taxon>Aspergillaceae</taxon>
        <taxon>Aspergillus</taxon>
        <taxon>Aspergillus subgen. Circumdati</taxon>
    </lineage>
</organism>
<accession>A0AAJ8BNX8</accession>
<gene>
    <name evidence="2" type="ORF">An08g01490</name>
</gene>
<dbReference type="VEuPathDB" id="FungiDB:An08g01490"/>
<evidence type="ECO:0000256" key="1">
    <source>
        <dbReference type="PROSITE-ProRule" id="PRU00023"/>
    </source>
</evidence>
<reference evidence="2" key="2">
    <citation type="submission" date="2025-08" db="UniProtKB">
        <authorList>
            <consortium name="RefSeq"/>
        </authorList>
    </citation>
    <scope>IDENTIFICATION</scope>
</reference>
<name>A0AAJ8BNX8_ASPNG</name>
<dbReference type="Pfam" id="PF12796">
    <property type="entry name" value="Ank_2"/>
    <property type="match status" value="1"/>
</dbReference>
<evidence type="ECO:0008006" key="3">
    <source>
        <dbReference type="Google" id="ProtNLM"/>
    </source>
</evidence>
<feature type="repeat" description="ANK" evidence="1">
    <location>
        <begin position="95"/>
        <end position="128"/>
    </location>
</feature>
<dbReference type="KEGG" id="ang:An08g01490"/>
<reference evidence="2" key="1">
    <citation type="submission" date="2025-02" db="EMBL/GenBank/DDBJ databases">
        <authorList>
            <consortium name="NCBI Genome Project"/>
        </authorList>
    </citation>
    <scope>NUCLEOTIDE SEQUENCE</scope>
</reference>
<dbReference type="InterPro" id="IPR036770">
    <property type="entry name" value="Ankyrin_rpt-contain_sf"/>
</dbReference>
<dbReference type="RefSeq" id="XP_059601149.1">
    <property type="nucleotide sequence ID" value="XM_059748840.1"/>
</dbReference>
<dbReference type="Gene3D" id="1.25.40.20">
    <property type="entry name" value="Ankyrin repeat-containing domain"/>
    <property type="match status" value="1"/>
</dbReference>
<dbReference type="GeneID" id="4982464"/>
<dbReference type="PROSITE" id="PS50297">
    <property type="entry name" value="ANK_REP_REGION"/>
    <property type="match status" value="1"/>
</dbReference>
<dbReference type="PROSITE" id="PS50088">
    <property type="entry name" value="ANK_REPEAT"/>
    <property type="match status" value="1"/>
</dbReference>
<protein>
    <recommendedName>
        <fullName evidence="3">Ankyrin repeat protein</fullName>
    </recommendedName>
</protein>
<proteinExistence type="predicted"/>
<dbReference type="SUPFAM" id="SSF48403">
    <property type="entry name" value="Ankyrin repeat"/>
    <property type="match status" value="1"/>
</dbReference>
<dbReference type="InterPro" id="IPR002110">
    <property type="entry name" value="Ankyrin_rpt"/>
</dbReference>
<keyword evidence="1" id="KW-0040">ANK repeat</keyword>
<evidence type="ECO:0000313" key="2">
    <source>
        <dbReference type="RefSeq" id="XP_059601149.1"/>
    </source>
</evidence>
<dbReference type="AlphaFoldDB" id="A0AAJ8BNX8"/>